<dbReference type="AlphaFoldDB" id="A0A6C0BCU9"/>
<keyword evidence="1" id="KW-0378">Hydrolase</keyword>
<feature type="domain" description="C962R-like N-terminal AEP" evidence="2">
    <location>
        <begin position="78"/>
        <end position="233"/>
    </location>
</feature>
<dbReference type="PANTHER" id="PTHR35372:SF2">
    <property type="entry name" value="SF3 HELICASE DOMAIN-CONTAINING PROTEIN"/>
    <property type="match status" value="1"/>
</dbReference>
<dbReference type="EMBL" id="MN739120">
    <property type="protein sequence ID" value="QHS89880.1"/>
    <property type="molecule type" value="Genomic_DNA"/>
</dbReference>
<dbReference type="PANTHER" id="PTHR35372">
    <property type="entry name" value="ATP BINDING PROTEIN-RELATED"/>
    <property type="match status" value="1"/>
</dbReference>
<name>A0A6C0BCU9_9ZZZZ</name>
<evidence type="ECO:0000313" key="3">
    <source>
        <dbReference type="EMBL" id="QHS89880.1"/>
    </source>
</evidence>
<sequence length="943" mass="110289">MGDYTSLISLFQIQKTVQGHGSGYKYKLGSQPQIEVDPTMDCFTDFTEGILSYLHSNCIKYYQDRTVSPEDFNPVKYSFPIYEKITANLLPVIVDVRFRFMNLNETGFFKKMFVYKCIYYLQDIILGCFKVDHDDDKVNKILICFYLESDPWFDGEHYNVNMRFHFPYAKVNIEYLNRIIISNFKRCLTENNDIKNYITETPVDSLDIIVPKIGEYVCMYGSKEKETDAPFYLRSAYSFIPGIEGIDADLDEKFLPFYYNFMVLDDILFDEHTLVRNNLIDKDNFEGNTKWYTLPFILSLHFTDKILKINEGINISDIFIKETKTVTQKFDTGANTTKNPVQMLEQLLPLISKSRFTLHYKYYWYSIGKAIYNICYGTPYGLKLFENYTDDEELNDLCKEIYEDFQNETLDIRLIKSYALTDSPNQYDMWLKSQYESKLVPSLTKQSLDVADLISEILGLDFVYDRNNDQWYYFNGTRLVLDKKAYMLINFIHKKDGKVINAFNDFRQEMITKSNESGDRTQKQYFETILKQISELLYRLADLGFVKRIVEACQVYMFDDNLYVKTDENNMIMACKDSIIECYDHSIVSRPGVLQDYITKCTNVSFPTTYDMSHPKVQFMMKYYGQVHTDPSLCHFFMKHLASLLIGGNLEKYFINWIGEANASKSQVLKFVQAALGEYCVIIPNHIITLNINSNTGKPEPALERAKGARAGIAAETDRTEKWHVGNIKKFTGGDVYFNRTLNKEGCERVLSWQLIAMSNLANDAPNADEAFFVREIIIPFLSKWVDNAPFSIDEQYATRRFPIDLDFSSKIKYYAQAQLFLMFHYFPTYRQEGIRVLPELVKRVTFKHQRDLDVIFNFIHSKLQSFFIGDPKDKVPDLNKKSRVDELHALYKRWYRAAYGNDVIPLDQFKFTDEMTRRIGSPNDDGIWFGISQRQIEPSTLI</sequence>
<dbReference type="InterPro" id="IPR051620">
    <property type="entry name" value="ORF904-like_C"/>
</dbReference>
<dbReference type="Pfam" id="PF23162">
    <property type="entry name" value="AEP_C962R"/>
    <property type="match status" value="1"/>
</dbReference>
<reference evidence="3" key="1">
    <citation type="journal article" date="2020" name="Nature">
        <title>Giant virus diversity and host interactions through global metagenomics.</title>
        <authorList>
            <person name="Schulz F."/>
            <person name="Roux S."/>
            <person name="Paez-Espino D."/>
            <person name="Jungbluth S."/>
            <person name="Walsh D.A."/>
            <person name="Denef V.J."/>
            <person name="McMahon K.D."/>
            <person name="Konstantinidis K.T."/>
            <person name="Eloe-Fadrosh E.A."/>
            <person name="Kyrpides N.C."/>
            <person name="Woyke T."/>
        </authorList>
    </citation>
    <scope>NUCLEOTIDE SEQUENCE</scope>
    <source>
        <strain evidence="3">GVMAG-M-3300010160-4</strain>
    </source>
</reference>
<evidence type="ECO:0000259" key="2">
    <source>
        <dbReference type="Pfam" id="PF23162"/>
    </source>
</evidence>
<accession>A0A6C0BCU9</accession>
<protein>
    <recommendedName>
        <fullName evidence="2">C962R-like N-terminal AEP domain-containing protein</fullName>
    </recommendedName>
</protein>
<dbReference type="InterPro" id="IPR056443">
    <property type="entry name" value="AEP_C962R"/>
</dbReference>
<dbReference type="GO" id="GO:0016787">
    <property type="term" value="F:hydrolase activity"/>
    <property type="evidence" value="ECO:0007669"/>
    <property type="project" value="UniProtKB-KW"/>
</dbReference>
<proteinExistence type="predicted"/>
<organism evidence="3">
    <name type="scientific">viral metagenome</name>
    <dbReference type="NCBI Taxonomy" id="1070528"/>
    <lineage>
        <taxon>unclassified sequences</taxon>
        <taxon>metagenomes</taxon>
        <taxon>organismal metagenomes</taxon>
    </lineage>
</organism>
<evidence type="ECO:0000256" key="1">
    <source>
        <dbReference type="ARBA" id="ARBA00022801"/>
    </source>
</evidence>